<keyword evidence="6" id="KW-1185">Reference proteome</keyword>
<name>A0ABP1DQR1_9APHY</name>
<dbReference type="PROSITE" id="PS00701">
    <property type="entry name" value="RIBOSOMAL_L16_2"/>
    <property type="match status" value="1"/>
</dbReference>
<comment type="similarity">
    <text evidence="1 4">Belongs to the universal ribosomal protein uL16 family.</text>
</comment>
<evidence type="ECO:0000256" key="1">
    <source>
        <dbReference type="ARBA" id="ARBA00008931"/>
    </source>
</evidence>
<dbReference type="PRINTS" id="PR00060">
    <property type="entry name" value="RIBOSOMALL16"/>
</dbReference>
<protein>
    <recommendedName>
        <fullName evidence="7">Ribosomal protein L16</fullName>
    </recommendedName>
</protein>
<gene>
    <name evidence="5" type="ORF">GFSPODELE1_LOCUS7263</name>
</gene>
<evidence type="ECO:0000256" key="3">
    <source>
        <dbReference type="ARBA" id="ARBA00023274"/>
    </source>
</evidence>
<dbReference type="SUPFAM" id="SSF54686">
    <property type="entry name" value="Ribosomal protein L16p/L10e"/>
    <property type="match status" value="1"/>
</dbReference>
<accession>A0ABP1DQR1</accession>
<evidence type="ECO:0000256" key="2">
    <source>
        <dbReference type="ARBA" id="ARBA00022980"/>
    </source>
</evidence>
<dbReference type="EMBL" id="OZ037948">
    <property type="protein sequence ID" value="CAL1709259.1"/>
    <property type="molecule type" value="Genomic_DNA"/>
</dbReference>
<evidence type="ECO:0000313" key="5">
    <source>
        <dbReference type="EMBL" id="CAL1709259.1"/>
    </source>
</evidence>
<organism evidence="5 6">
    <name type="scientific">Somion occarium</name>
    <dbReference type="NCBI Taxonomy" id="3059160"/>
    <lineage>
        <taxon>Eukaryota</taxon>
        <taxon>Fungi</taxon>
        <taxon>Dikarya</taxon>
        <taxon>Basidiomycota</taxon>
        <taxon>Agaricomycotina</taxon>
        <taxon>Agaricomycetes</taxon>
        <taxon>Polyporales</taxon>
        <taxon>Cerrenaceae</taxon>
        <taxon>Somion</taxon>
    </lineage>
</organism>
<dbReference type="InterPro" id="IPR036920">
    <property type="entry name" value="Ribosomal_uL16_sf"/>
</dbReference>
<evidence type="ECO:0000313" key="6">
    <source>
        <dbReference type="Proteomes" id="UP001497453"/>
    </source>
</evidence>
<keyword evidence="2 4" id="KW-0689">Ribosomal protein</keyword>
<proteinExistence type="inferred from homology"/>
<dbReference type="InterPro" id="IPR047873">
    <property type="entry name" value="Ribosomal_uL16"/>
</dbReference>
<dbReference type="NCBIfam" id="TIGR01164">
    <property type="entry name" value="rplP_bact"/>
    <property type="match status" value="1"/>
</dbReference>
<dbReference type="CDD" id="cd01433">
    <property type="entry name" value="Ribosomal_L16_L10e"/>
    <property type="match status" value="1"/>
</dbReference>
<dbReference type="Pfam" id="PF00252">
    <property type="entry name" value="Ribosomal_L16"/>
    <property type="match status" value="1"/>
</dbReference>
<dbReference type="InterPro" id="IPR000114">
    <property type="entry name" value="Ribosomal_uL16_bact-type"/>
</dbReference>
<evidence type="ECO:0000256" key="4">
    <source>
        <dbReference type="RuleBase" id="RU004413"/>
    </source>
</evidence>
<dbReference type="PANTHER" id="PTHR12220">
    <property type="entry name" value="50S/60S RIBOSOMAL PROTEIN L16"/>
    <property type="match status" value="1"/>
</dbReference>
<dbReference type="InterPro" id="IPR016180">
    <property type="entry name" value="Ribosomal_uL16_dom"/>
</dbReference>
<dbReference type="Proteomes" id="UP001497453">
    <property type="component" value="Chromosome 5"/>
</dbReference>
<keyword evidence="3 4" id="KW-0687">Ribonucleoprotein</keyword>
<dbReference type="PANTHER" id="PTHR12220:SF13">
    <property type="entry name" value="LARGE RIBOSOMAL SUBUNIT PROTEIN UL16M"/>
    <property type="match status" value="1"/>
</dbReference>
<dbReference type="InterPro" id="IPR020798">
    <property type="entry name" value="Ribosomal_uL16_CS"/>
</dbReference>
<dbReference type="Gene3D" id="3.90.1170.10">
    <property type="entry name" value="Ribosomal protein L10e/L16"/>
    <property type="match status" value="1"/>
</dbReference>
<sequence>MFALPSARSLLASCRPSTYLLGNVQARIPLLLNPTAAASRAASQLAPRNVKFLKRHKGVLPIPTGGSIKGTTLAFGQWGIRIKGNGARLSAKQLSSVEETIKRKIKVIKGARVWMRVFPDIPVCIKGNETRMGKGKGSFEFWATRVPPGRVLFEIGGVLPIREELAREALRLASAKLPVLTEFIDRSAPPRLGNLLITPELAKEVKLPPAVLRKLS</sequence>
<reference evidence="6" key="1">
    <citation type="submission" date="2024-04" db="EMBL/GenBank/DDBJ databases">
        <authorList>
            <person name="Shaw F."/>
            <person name="Minotto A."/>
        </authorList>
    </citation>
    <scope>NUCLEOTIDE SEQUENCE [LARGE SCALE GENOMIC DNA]</scope>
</reference>
<evidence type="ECO:0008006" key="7">
    <source>
        <dbReference type="Google" id="ProtNLM"/>
    </source>
</evidence>